<accession>A0A1Y2DXD7</accession>
<dbReference type="GeneID" id="63779184"/>
<evidence type="ECO:0000313" key="1">
    <source>
        <dbReference type="EMBL" id="ORY63933.1"/>
    </source>
</evidence>
<protein>
    <submittedName>
        <fullName evidence="1">Uncharacterized protein</fullName>
    </submittedName>
</protein>
<comment type="caution">
    <text evidence="1">The sequence shown here is derived from an EMBL/GenBank/DDBJ whole genome shotgun (WGS) entry which is preliminary data.</text>
</comment>
<reference evidence="1 2" key="1">
    <citation type="submission" date="2016-07" db="EMBL/GenBank/DDBJ databases">
        <title>Pervasive Adenine N6-methylation of Active Genes in Fungi.</title>
        <authorList>
            <consortium name="DOE Joint Genome Institute"/>
            <person name="Mondo S.J."/>
            <person name="Dannebaum R.O."/>
            <person name="Kuo R.C."/>
            <person name="Labutti K."/>
            <person name="Haridas S."/>
            <person name="Kuo A."/>
            <person name="Salamov A."/>
            <person name="Ahrendt S.R."/>
            <person name="Lipzen A."/>
            <person name="Sullivan W."/>
            <person name="Andreopoulos W.B."/>
            <person name="Clum A."/>
            <person name="Lindquist E."/>
            <person name="Daum C."/>
            <person name="Ramamoorthy G.K."/>
            <person name="Gryganskyi A."/>
            <person name="Culley D."/>
            <person name="Magnuson J.K."/>
            <person name="James T.Y."/>
            <person name="O'Malley M.A."/>
            <person name="Stajich J.E."/>
            <person name="Spatafora J.W."/>
            <person name="Visel A."/>
            <person name="Grigoriev I.V."/>
        </authorList>
    </citation>
    <scope>NUCLEOTIDE SEQUENCE [LARGE SCALE GENOMIC DNA]</scope>
    <source>
        <strain evidence="1 2">CBS 129021</strain>
    </source>
</reference>
<dbReference type="InParanoid" id="A0A1Y2DXD7"/>
<dbReference type="RefSeq" id="XP_040715347.1">
    <property type="nucleotide sequence ID" value="XM_040862972.1"/>
</dbReference>
<sequence length="101" mass="11353">MRREMRQSIKCRFAREGLEVRAMPAQASRQDEPLVGCRYDNMNRGSTYVVNVACRQVIERENEADRGAEVLTIQSCASIIIRAVDSSIEEETSALPPIPDP</sequence>
<proteinExistence type="predicted"/>
<keyword evidence="2" id="KW-1185">Reference proteome</keyword>
<organism evidence="1 2">
    <name type="scientific">Pseudomassariella vexata</name>
    <dbReference type="NCBI Taxonomy" id="1141098"/>
    <lineage>
        <taxon>Eukaryota</taxon>
        <taxon>Fungi</taxon>
        <taxon>Dikarya</taxon>
        <taxon>Ascomycota</taxon>
        <taxon>Pezizomycotina</taxon>
        <taxon>Sordariomycetes</taxon>
        <taxon>Xylariomycetidae</taxon>
        <taxon>Amphisphaeriales</taxon>
        <taxon>Pseudomassariaceae</taxon>
        <taxon>Pseudomassariella</taxon>
    </lineage>
</organism>
<gene>
    <name evidence="1" type="ORF">BCR38DRAFT_474505</name>
</gene>
<name>A0A1Y2DXD7_9PEZI</name>
<dbReference type="AlphaFoldDB" id="A0A1Y2DXD7"/>
<dbReference type="EMBL" id="MCFJ01000007">
    <property type="protein sequence ID" value="ORY63933.1"/>
    <property type="molecule type" value="Genomic_DNA"/>
</dbReference>
<evidence type="ECO:0000313" key="2">
    <source>
        <dbReference type="Proteomes" id="UP000193689"/>
    </source>
</evidence>
<dbReference type="Proteomes" id="UP000193689">
    <property type="component" value="Unassembled WGS sequence"/>
</dbReference>